<reference evidence="4" key="1">
    <citation type="submission" date="2021-03" db="EMBL/GenBank/DDBJ databases">
        <title>Streptomyces poriferae sp. nov., a novel marine sponge-derived Actinobacteria species with anti-MRSA activity.</title>
        <authorList>
            <person name="Sandoval-Powers M."/>
            <person name="Kralova S."/>
            <person name="Nguyen G.-S."/>
            <person name="Fawwal D."/>
            <person name="Degnes K."/>
            <person name="Klinkenberg G."/>
            <person name="Sletta H."/>
            <person name="Wentzel A."/>
            <person name="Liles M.R."/>
        </authorList>
    </citation>
    <scope>NUCLEOTIDE SEQUENCE</scope>
    <source>
        <strain evidence="4">DSM 41794</strain>
    </source>
</reference>
<keyword evidence="2" id="KW-0812">Transmembrane</keyword>
<feature type="region of interest" description="Disordered" evidence="1">
    <location>
        <begin position="459"/>
        <end position="510"/>
    </location>
</feature>
<protein>
    <submittedName>
        <fullName evidence="4">Peptidase</fullName>
    </submittedName>
</protein>
<evidence type="ECO:0000256" key="2">
    <source>
        <dbReference type="SAM" id="Phobius"/>
    </source>
</evidence>
<dbReference type="EMBL" id="JAFLRJ010000014">
    <property type="protein sequence ID" value="MBO0510547.1"/>
    <property type="molecule type" value="Genomic_DNA"/>
</dbReference>
<feature type="transmembrane region" description="Helical" evidence="2">
    <location>
        <begin position="514"/>
        <end position="534"/>
    </location>
</feature>
<keyword evidence="5" id="KW-1185">Reference proteome</keyword>
<feature type="chain" id="PRO_5037772936" evidence="3">
    <location>
        <begin position="27"/>
        <end position="540"/>
    </location>
</feature>
<evidence type="ECO:0000256" key="1">
    <source>
        <dbReference type="SAM" id="MobiDB-lite"/>
    </source>
</evidence>
<feature type="compositionally biased region" description="Low complexity" evidence="1">
    <location>
        <begin position="465"/>
        <end position="510"/>
    </location>
</feature>
<accession>A0A939F1R2</accession>
<gene>
    <name evidence="4" type="ORF">J0695_01790</name>
</gene>
<keyword evidence="2" id="KW-1133">Transmembrane helix</keyword>
<comment type="caution">
    <text evidence="4">The sequence shown here is derived from an EMBL/GenBank/DDBJ whole genome shotgun (WGS) entry which is preliminary data.</text>
</comment>
<proteinExistence type="predicted"/>
<evidence type="ECO:0000313" key="5">
    <source>
        <dbReference type="Proteomes" id="UP000664167"/>
    </source>
</evidence>
<keyword evidence="3" id="KW-0732">Signal</keyword>
<keyword evidence="2" id="KW-0472">Membrane</keyword>
<dbReference type="Proteomes" id="UP000664167">
    <property type="component" value="Unassembled WGS sequence"/>
</dbReference>
<evidence type="ECO:0000256" key="3">
    <source>
        <dbReference type="SAM" id="SignalP"/>
    </source>
</evidence>
<sequence>MRRLSLVVAAAGLVALGLGGGASAFADTTPTIAGPEFALGGQQDLALHPYPAAGKPQKSSLEFSLTNPSTDEDAGRFEHEYQLTFDLSALAGVADVVLDGENSPGVDCKFTKTTAVCTDYGIGIGYNTAVTFDVTAAQGSKLADSGVIKATGTAEGATITPFSTTVTVGGPDLVMKQLPLKPQMKPGQVQRGTLAFANTGTADADGVLLTLKASHGLEFAEKYGNCEYSEDSDIGAGTQVQCHFPDTYKAGTVYELNKSLGIRATDHAYIESFIYRIEEDPTKAKFREGEPLLTATPKKISARSLDLNPWDNQQEFDFQAVNKADFRAYGDALTGKAGETVETKIGFRNKGPAWIAYLRSRESVATVDFTVPAGAEVTKKPEGCSARTAAGDYREQQLGAPRYFCDTSFMILDDAEVALPFELKIDEVVKDAKGAVTVRNTGLSQPKLAFDPDASNNTAQLILNGAPKPSPSASVSASPSPTASATGSSSTSGGNSNTTTDSGGGSLASTGSSALLPVGAAAVALAAGGALYVASRRRKA</sequence>
<name>A0A939F1R2_9ACTN</name>
<organism evidence="4 5">
    <name type="scientific">Streptomyces beijiangensis</name>
    <dbReference type="NCBI Taxonomy" id="163361"/>
    <lineage>
        <taxon>Bacteria</taxon>
        <taxon>Bacillati</taxon>
        <taxon>Actinomycetota</taxon>
        <taxon>Actinomycetes</taxon>
        <taxon>Kitasatosporales</taxon>
        <taxon>Streptomycetaceae</taxon>
        <taxon>Streptomyces</taxon>
    </lineage>
</organism>
<evidence type="ECO:0000313" key="4">
    <source>
        <dbReference type="EMBL" id="MBO0510547.1"/>
    </source>
</evidence>
<dbReference type="RefSeq" id="WP_206959446.1">
    <property type="nucleotide sequence ID" value="NZ_BAAAJJ010000002.1"/>
</dbReference>
<dbReference type="AlphaFoldDB" id="A0A939F1R2"/>
<feature type="signal peptide" evidence="3">
    <location>
        <begin position="1"/>
        <end position="26"/>
    </location>
</feature>